<comment type="caution">
    <text evidence="9">The sequence shown here is derived from an EMBL/GenBank/DDBJ whole genome shotgun (WGS) entry which is preliminary data.</text>
</comment>
<dbReference type="Pfam" id="PF01925">
    <property type="entry name" value="TauE"/>
    <property type="match status" value="1"/>
</dbReference>
<accession>A0A917AL25</accession>
<proteinExistence type="inferred from homology"/>
<gene>
    <name evidence="9" type="ORF">GCM10011517_27950</name>
</gene>
<dbReference type="RefSeq" id="WP_198950948.1">
    <property type="nucleotide sequence ID" value="NZ_BMKN01000002.1"/>
</dbReference>
<comment type="similarity">
    <text evidence="2 8">Belongs to the 4-toluene sulfonate uptake permease (TSUP) (TC 2.A.102) family.</text>
</comment>
<evidence type="ECO:0000313" key="9">
    <source>
        <dbReference type="EMBL" id="GGE58719.1"/>
    </source>
</evidence>
<keyword evidence="4 8" id="KW-1003">Cell membrane</keyword>
<dbReference type="PANTHER" id="PTHR30269">
    <property type="entry name" value="TRANSMEMBRANE PROTEIN YFCA"/>
    <property type="match status" value="1"/>
</dbReference>
<keyword evidence="7 8" id="KW-0472">Membrane</keyword>
<feature type="transmembrane region" description="Helical" evidence="8">
    <location>
        <begin position="31"/>
        <end position="51"/>
    </location>
</feature>
<dbReference type="EMBL" id="BMKN01000002">
    <property type="protein sequence ID" value="GGE58719.1"/>
    <property type="molecule type" value="Genomic_DNA"/>
</dbReference>
<reference evidence="9" key="2">
    <citation type="submission" date="2020-09" db="EMBL/GenBank/DDBJ databases">
        <authorList>
            <person name="Sun Q."/>
            <person name="Zhou Y."/>
        </authorList>
    </citation>
    <scope>NUCLEOTIDE SEQUENCE</scope>
    <source>
        <strain evidence="9">CGMCC 1.16012</strain>
    </source>
</reference>
<dbReference type="GO" id="GO:0005886">
    <property type="term" value="C:plasma membrane"/>
    <property type="evidence" value="ECO:0007669"/>
    <property type="project" value="UniProtKB-SubCell"/>
</dbReference>
<evidence type="ECO:0000256" key="6">
    <source>
        <dbReference type="ARBA" id="ARBA00022989"/>
    </source>
</evidence>
<evidence type="ECO:0000256" key="4">
    <source>
        <dbReference type="ARBA" id="ARBA00022475"/>
    </source>
</evidence>
<evidence type="ECO:0000256" key="5">
    <source>
        <dbReference type="ARBA" id="ARBA00022692"/>
    </source>
</evidence>
<sequence>MDTQSLILVGIAFAIGGVLKGATGAGAPLLAVPLLAMLFDVKFAVAVFLLPNLIPNLWQAWHFRKVDVPRSFVLKFAVLGGVGAVFGTYALASFPSDVLIAGIAGILLLYISFRLLNSGWKLQMNIAEKLSAPMGLVAGLFQGGTGLSAPVSISFLNALQLERPQFIFTISTFFFSVGLVQLPLQIAFGIMTWDRLALSALALIPLLAAMPVGMALGRVMSRKAFDRLLLIILAGLAMRMLYATAVAL</sequence>
<name>A0A917AL25_9RHOB</name>
<feature type="transmembrane region" description="Helical" evidence="8">
    <location>
        <begin position="98"/>
        <end position="116"/>
    </location>
</feature>
<dbReference type="AlphaFoldDB" id="A0A917AL25"/>
<evidence type="ECO:0000256" key="8">
    <source>
        <dbReference type="RuleBase" id="RU363041"/>
    </source>
</evidence>
<dbReference type="Proteomes" id="UP000606730">
    <property type="component" value="Unassembled WGS sequence"/>
</dbReference>
<keyword evidence="10" id="KW-1185">Reference proteome</keyword>
<keyword evidence="6 8" id="KW-1133">Transmembrane helix</keyword>
<dbReference type="PANTHER" id="PTHR30269:SF32">
    <property type="entry name" value="MEMBRANE TRANSPORTER PROTEIN-RELATED"/>
    <property type="match status" value="1"/>
</dbReference>
<reference evidence="9" key="1">
    <citation type="journal article" date="2014" name="Int. J. Syst. Evol. Microbiol.">
        <title>Complete genome sequence of Corynebacterium casei LMG S-19264T (=DSM 44701T), isolated from a smear-ripened cheese.</title>
        <authorList>
            <consortium name="US DOE Joint Genome Institute (JGI-PGF)"/>
            <person name="Walter F."/>
            <person name="Albersmeier A."/>
            <person name="Kalinowski J."/>
            <person name="Ruckert C."/>
        </authorList>
    </citation>
    <scope>NUCLEOTIDE SEQUENCE</scope>
    <source>
        <strain evidence="9">CGMCC 1.16012</strain>
    </source>
</reference>
<dbReference type="InterPro" id="IPR052017">
    <property type="entry name" value="TSUP"/>
</dbReference>
<feature type="transmembrane region" description="Helical" evidence="8">
    <location>
        <begin position="72"/>
        <end position="92"/>
    </location>
</feature>
<dbReference type="InterPro" id="IPR002781">
    <property type="entry name" value="TM_pro_TauE-like"/>
</dbReference>
<keyword evidence="5 8" id="KW-0812">Transmembrane</keyword>
<feature type="transmembrane region" description="Helical" evidence="8">
    <location>
        <begin position="196"/>
        <end position="216"/>
    </location>
</feature>
<organism evidence="9 10">
    <name type="scientific">Actibacterium pelagium</name>
    <dbReference type="NCBI Taxonomy" id="2029103"/>
    <lineage>
        <taxon>Bacteria</taxon>
        <taxon>Pseudomonadati</taxon>
        <taxon>Pseudomonadota</taxon>
        <taxon>Alphaproteobacteria</taxon>
        <taxon>Rhodobacterales</taxon>
        <taxon>Roseobacteraceae</taxon>
        <taxon>Actibacterium</taxon>
    </lineage>
</organism>
<evidence type="ECO:0000256" key="3">
    <source>
        <dbReference type="ARBA" id="ARBA00022448"/>
    </source>
</evidence>
<comment type="subcellular location">
    <subcellularLocation>
        <location evidence="1 8">Cell membrane</location>
        <topology evidence="1 8">Multi-pass membrane protein</topology>
    </subcellularLocation>
</comment>
<evidence type="ECO:0000256" key="2">
    <source>
        <dbReference type="ARBA" id="ARBA00009142"/>
    </source>
</evidence>
<evidence type="ECO:0000256" key="7">
    <source>
        <dbReference type="ARBA" id="ARBA00023136"/>
    </source>
</evidence>
<evidence type="ECO:0000313" key="10">
    <source>
        <dbReference type="Proteomes" id="UP000606730"/>
    </source>
</evidence>
<keyword evidence="3" id="KW-0813">Transport</keyword>
<protein>
    <recommendedName>
        <fullName evidence="8">Probable membrane transporter protein</fullName>
    </recommendedName>
</protein>
<feature type="transmembrane region" description="Helical" evidence="8">
    <location>
        <begin position="166"/>
        <end position="190"/>
    </location>
</feature>
<feature type="transmembrane region" description="Helical" evidence="8">
    <location>
        <begin position="228"/>
        <end position="247"/>
    </location>
</feature>
<evidence type="ECO:0000256" key="1">
    <source>
        <dbReference type="ARBA" id="ARBA00004651"/>
    </source>
</evidence>